<keyword evidence="2" id="KW-0804">Transcription</keyword>
<sequence length="255" mass="28664">MHKFGCYIDSTAAFLGHSGPKSHSSHLFSFGPPRNGSDCIVMKHLSERRDPRGLHDRAISAAMTLVLDQRRQPPTIADIAEAVDEPVERVRALFADERALLVASVEQALVVLIDSCTRAVVRVDPDDPVAQFLSLGDTYLDWACRYPAQFRLLQDCDLTNARHEPILRRYTDSIADLTLRMLARARDTGRLHPREDIAMLALSARCYVVGLARLVLDGRLKDWTEERDSLTTAKHLTHDFVHRMARSSQPHMAGM</sequence>
<gene>
    <name evidence="4" type="ORF">FHD67_09760</name>
</gene>
<keyword evidence="5" id="KW-1185">Reference proteome</keyword>
<dbReference type="AlphaFoldDB" id="A0A5C4R725"/>
<organism evidence="4 5">
    <name type="scientific">Paracoccus haeundaensis</name>
    <dbReference type="NCBI Taxonomy" id="225362"/>
    <lineage>
        <taxon>Bacteria</taxon>
        <taxon>Pseudomonadati</taxon>
        <taxon>Pseudomonadota</taxon>
        <taxon>Alphaproteobacteria</taxon>
        <taxon>Rhodobacterales</taxon>
        <taxon>Paracoccaceae</taxon>
        <taxon>Paracoccus</taxon>
    </lineage>
</organism>
<dbReference type="InterPro" id="IPR036271">
    <property type="entry name" value="Tet_transcr_reg_TetR-rel_C_sf"/>
</dbReference>
<dbReference type="Pfam" id="PF13305">
    <property type="entry name" value="TetR_C_33"/>
    <property type="match status" value="1"/>
</dbReference>
<proteinExistence type="predicted"/>
<dbReference type="InterPro" id="IPR025996">
    <property type="entry name" value="MT1864/Rv1816-like_C"/>
</dbReference>
<dbReference type="Proteomes" id="UP000304880">
    <property type="component" value="Unassembled WGS sequence"/>
</dbReference>
<evidence type="ECO:0000256" key="1">
    <source>
        <dbReference type="ARBA" id="ARBA00023015"/>
    </source>
</evidence>
<dbReference type="Gene3D" id="1.10.357.10">
    <property type="entry name" value="Tetracycline Repressor, domain 2"/>
    <property type="match status" value="1"/>
</dbReference>
<evidence type="ECO:0000256" key="2">
    <source>
        <dbReference type="ARBA" id="ARBA00023163"/>
    </source>
</evidence>
<accession>A0A5C4R725</accession>
<comment type="caution">
    <text evidence="4">The sequence shown here is derived from an EMBL/GenBank/DDBJ whole genome shotgun (WGS) entry which is preliminary data.</text>
</comment>
<evidence type="ECO:0000313" key="4">
    <source>
        <dbReference type="EMBL" id="TNH39444.1"/>
    </source>
</evidence>
<reference evidence="4 5" key="1">
    <citation type="submission" date="2019-06" db="EMBL/GenBank/DDBJ databases">
        <authorList>
            <person name="Li J."/>
        </authorList>
    </citation>
    <scope>NUCLEOTIDE SEQUENCE [LARGE SCALE GENOMIC DNA]</scope>
    <source>
        <strain evidence="4 5">CGMCC 1.8012</strain>
    </source>
</reference>
<feature type="domain" description="HTH-type transcriptional regulator MT1864/Rv1816-like C-terminal" evidence="3">
    <location>
        <begin position="133"/>
        <end position="230"/>
    </location>
</feature>
<protein>
    <submittedName>
        <fullName evidence="4">TetR/AcrR family transcriptional regulator</fullName>
    </submittedName>
</protein>
<evidence type="ECO:0000313" key="5">
    <source>
        <dbReference type="Proteomes" id="UP000304880"/>
    </source>
</evidence>
<dbReference type="EMBL" id="VDDC01000015">
    <property type="protein sequence ID" value="TNH39444.1"/>
    <property type="molecule type" value="Genomic_DNA"/>
</dbReference>
<name>A0A5C4R725_9RHOB</name>
<keyword evidence="1" id="KW-0805">Transcription regulation</keyword>
<dbReference type="SUPFAM" id="SSF48498">
    <property type="entry name" value="Tetracyclin repressor-like, C-terminal domain"/>
    <property type="match status" value="1"/>
</dbReference>
<evidence type="ECO:0000259" key="3">
    <source>
        <dbReference type="Pfam" id="PF13305"/>
    </source>
</evidence>